<dbReference type="GO" id="GO:0005789">
    <property type="term" value="C:endoplasmic reticulum membrane"/>
    <property type="evidence" value="ECO:0007669"/>
    <property type="project" value="UniProtKB-SubCell"/>
</dbReference>
<dbReference type="InterPro" id="IPR020946">
    <property type="entry name" value="Flavin_mOase-like"/>
</dbReference>
<evidence type="ECO:0000256" key="40">
    <source>
        <dbReference type="ARBA" id="ARBA00048989"/>
    </source>
</evidence>
<comment type="function">
    <text evidence="30">Broad spectrum monooxygenase that catalyzes the oxygenation of a wide variety of nitrogen- and sulfur-containing compounds including xenobiotics. Catalyzes the S-oxygenation of hypotaurine to produce taurine, an organic osmolyte involved in cell volume regulation as well as a variety of cytoprotective and developmental processes. In vitro, catalyzes the N-oxygenation of trimethylamine (TMA) to produce trimethylamine N-oxide (TMAO) and could therefore participate to the detoxification of this compound that is generated by the action of gut microbiota from dietary precursors such as choline, choline containing compounds, betaine or L-carnitine.</text>
</comment>
<keyword evidence="14" id="KW-0492">Microsome</keyword>
<evidence type="ECO:0000256" key="28">
    <source>
        <dbReference type="ARBA" id="ARBA00034561"/>
    </source>
</evidence>
<dbReference type="VEuPathDB" id="VectorBase:LDEU007945"/>
<dbReference type="PRINTS" id="PR00370">
    <property type="entry name" value="FMOXYGENASE"/>
</dbReference>
<evidence type="ECO:0000256" key="14">
    <source>
        <dbReference type="ARBA" id="ARBA00022848"/>
    </source>
</evidence>
<dbReference type="GO" id="GO:0034899">
    <property type="term" value="F:trimethylamine monooxygenase activity"/>
    <property type="evidence" value="ECO:0007669"/>
    <property type="project" value="UniProtKB-EC"/>
</dbReference>
<comment type="catalytic activity">
    <reaction evidence="42">
        <text>N,N-dimethylaniline + NADPH + O2 + H(+) = N,N-dimethylaniline N-oxide + NADP(+) + H2O</text>
        <dbReference type="Rhea" id="RHEA:24468"/>
        <dbReference type="ChEBI" id="CHEBI:15377"/>
        <dbReference type="ChEBI" id="CHEBI:15378"/>
        <dbReference type="ChEBI" id="CHEBI:15379"/>
        <dbReference type="ChEBI" id="CHEBI:16269"/>
        <dbReference type="ChEBI" id="CHEBI:17735"/>
        <dbReference type="ChEBI" id="CHEBI:57783"/>
        <dbReference type="ChEBI" id="CHEBI:58349"/>
        <dbReference type="EC" id="1.14.13.8"/>
    </reaction>
    <physiologicalReaction direction="left-to-right" evidence="42">
        <dbReference type="Rhea" id="RHEA:24469"/>
    </physiologicalReaction>
</comment>
<comment type="catalytic activity">
    <reaction evidence="34">
        <text>sulcatone + NADPH + O2 + H(+) = 4-methylpent-3-en-1-yl acetate + NADP(+) + H2O</text>
        <dbReference type="Rhea" id="RHEA:54864"/>
        <dbReference type="ChEBI" id="CHEBI:15377"/>
        <dbReference type="ChEBI" id="CHEBI:15378"/>
        <dbReference type="ChEBI" id="CHEBI:15379"/>
        <dbReference type="ChEBI" id="CHEBI:16310"/>
        <dbReference type="ChEBI" id="CHEBI:57783"/>
        <dbReference type="ChEBI" id="CHEBI:58349"/>
        <dbReference type="ChEBI" id="CHEBI:138373"/>
    </reaction>
    <physiologicalReaction direction="left-to-right" evidence="34">
        <dbReference type="Rhea" id="RHEA:54865"/>
    </physiologicalReaction>
</comment>
<evidence type="ECO:0000256" key="24">
    <source>
        <dbReference type="ARBA" id="ARBA00033301"/>
    </source>
</evidence>
<evidence type="ECO:0000256" key="30">
    <source>
        <dbReference type="ARBA" id="ARBA00045957"/>
    </source>
</evidence>
<comment type="subcellular location">
    <subcellularLocation>
        <location evidence="2">Endoplasmic reticulum membrane</location>
        <topology evidence="2">Single-pass membrane protein</topology>
    </subcellularLocation>
    <subcellularLocation>
        <location evidence="3">Microsome membrane</location>
    </subcellularLocation>
</comment>
<comment type="catalytic activity">
    <reaction evidence="41">
        <text>heptan-4-one + NADPH + O2 + H(+) = propyl butanoate + NADP(+) + H2O</text>
        <dbReference type="Rhea" id="RHEA:54852"/>
        <dbReference type="ChEBI" id="CHEBI:15377"/>
        <dbReference type="ChEBI" id="CHEBI:15378"/>
        <dbReference type="ChEBI" id="CHEBI:15379"/>
        <dbReference type="ChEBI" id="CHEBI:57783"/>
        <dbReference type="ChEBI" id="CHEBI:58349"/>
        <dbReference type="ChEBI" id="CHEBI:89484"/>
        <dbReference type="ChEBI" id="CHEBI:89719"/>
    </reaction>
    <physiologicalReaction direction="left-to-right" evidence="41">
        <dbReference type="Rhea" id="RHEA:54853"/>
    </physiologicalReaction>
</comment>
<dbReference type="Gene3D" id="3.50.50.60">
    <property type="entry name" value="FAD/NAD(P)-binding domain"/>
    <property type="match status" value="2"/>
</dbReference>
<dbReference type="InterPro" id="IPR036188">
    <property type="entry name" value="FAD/NAD-bd_sf"/>
</dbReference>
<evidence type="ECO:0000256" key="4">
    <source>
        <dbReference type="ARBA" id="ARBA00009183"/>
    </source>
</evidence>
<dbReference type="GO" id="GO:0004499">
    <property type="term" value="F:N,N-dimethylaniline monooxygenase activity"/>
    <property type="evidence" value="ECO:0007669"/>
    <property type="project" value="InterPro"/>
</dbReference>
<keyword evidence="18 44" id="KW-0503">Monooxygenase</keyword>
<evidence type="ECO:0000256" key="27">
    <source>
        <dbReference type="ARBA" id="ARBA00034554"/>
    </source>
</evidence>
<evidence type="ECO:0000256" key="26">
    <source>
        <dbReference type="ARBA" id="ARBA00034536"/>
    </source>
</evidence>
<dbReference type="FunFam" id="3.50.50.60:FF:000159">
    <property type="entry name" value="Dimethylaniline monooxygenase [N-oxide-forming]"/>
    <property type="match status" value="1"/>
</dbReference>
<evidence type="ECO:0000256" key="2">
    <source>
        <dbReference type="ARBA" id="ARBA00004389"/>
    </source>
</evidence>
<evidence type="ECO:0000256" key="35">
    <source>
        <dbReference type="ARBA" id="ARBA00047864"/>
    </source>
</evidence>
<reference evidence="44 45" key="1">
    <citation type="journal article" date="2018" name="Gigascience">
        <title>Genomes of trombidid mites reveal novel predicted allergens and laterally-transferred genes associated with secondary metabolism.</title>
        <authorList>
            <person name="Dong X."/>
            <person name="Chaisiri K."/>
            <person name="Xia D."/>
            <person name="Armstrong S.D."/>
            <person name="Fang Y."/>
            <person name="Donnelly M.J."/>
            <person name="Kadowaki T."/>
            <person name="McGarry J.W."/>
            <person name="Darby A.C."/>
            <person name="Makepeace B.L."/>
        </authorList>
    </citation>
    <scope>NUCLEOTIDE SEQUENCE [LARGE SCALE GENOMIC DNA]</scope>
    <source>
        <strain evidence="44">UoL-UT</strain>
    </source>
</reference>
<evidence type="ECO:0000256" key="29">
    <source>
        <dbReference type="ARBA" id="ARBA00045722"/>
    </source>
</evidence>
<keyword evidence="16" id="KW-1133">Transmembrane helix</keyword>
<evidence type="ECO:0000256" key="23">
    <source>
        <dbReference type="ARBA" id="ARBA00033213"/>
    </source>
</evidence>
<evidence type="ECO:0000256" key="1">
    <source>
        <dbReference type="ARBA" id="ARBA00001974"/>
    </source>
</evidence>
<evidence type="ECO:0000256" key="42">
    <source>
        <dbReference type="ARBA" id="ARBA00049443"/>
    </source>
</evidence>
<comment type="catalytic activity">
    <reaction evidence="43">
        <text>octan-3-one + NADPH + O2 + H(+) = pentyl propanoate + NADP(+) + H2O</text>
        <dbReference type="Rhea" id="RHEA:54840"/>
        <dbReference type="ChEBI" id="CHEBI:15377"/>
        <dbReference type="ChEBI" id="CHEBI:15378"/>
        <dbReference type="ChEBI" id="CHEBI:15379"/>
        <dbReference type="ChEBI" id="CHEBI:57783"/>
        <dbReference type="ChEBI" id="CHEBI:58349"/>
        <dbReference type="ChEBI" id="CHEBI:80946"/>
        <dbReference type="ChEBI" id="CHEBI:87373"/>
    </reaction>
    <physiologicalReaction direction="left-to-right" evidence="43">
        <dbReference type="Rhea" id="RHEA:54841"/>
    </physiologicalReaction>
</comment>
<keyword evidence="9" id="KW-0597">Phosphoprotein</keyword>
<comment type="catalytic activity">
    <reaction evidence="35">
        <text>NADPH + O2 + H(+) = H2O2 + NADP(+)</text>
        <dbReference type="Rhea" id="RHEA:11260"/>
        <dbReference type="ChEBI" id="CHEBI:15378"/>
        <dbReference type="ChEBI" id="CHEBI:15379"/>
        <dbReference type="ChEBI" id="CHEBI:16240"/>
        <dbReference type="ChEBI" id="CHEBI:57783"/>
        <dbReference type="ChEBI" id="CHEBI:58349"/>
        <dbReference type="EC" id="1.6.3.1"/>
    </reaction>
    <physiologicalReaction direction="left-to-right" evidence="35">
        <dbReference type="Rhea" id="RHEA:11261"/>
    </physiologicalReaction>
</comment>
<comment type="catalytic activity">
    <reaction evidence="32">
        <text>hexan-3-one + NADPH + O2 + H(+) = propyl propanoate + NADP(+) + H2O</text>
        <dbReference type="Rhea" id="RHEA:54848"/>
        <dbReference type="ChEBI" id="CHEBI:15377"/>
        <dbReference type="ChEBI" id="CHEBI:15378"/>
        <dbReference type="ChEBI" id="CHEBI:15379"/>
        <dbReference type="ChEBI" id="CHEBI:57783"/>
        <dbReference type="ChEBI" id="CHEBI:58349"/>
        <dbReference type="ChEBI" id="CHEBI:89828"/>
        <dbReference type="ChEBI" id="CHEBI:89891"/>
    </reaction>
    <physiologicalReaction direction="left-to-right" evidence="32">
        <dbReference type="Rhea" id="RHEA:54849"/>
    </physiologicalReaction>
</comment>
<comment type="cofactor">
    <cofactor evidence="1">
        <name>FAD</name>
        <dbReference type="ChEBI" id="CHEBI:57692"/>
    </cofactor>
</comment>
<dbReference type="GO" id="GO:0050661">
    <property type="term" value="F:NADP binding"/>
    <property type="evidence" value="ECO:0007669"/>
    <property type="project" value="InterPro"/>
</dbReference>
<keyword evidence="10" id="KW-0285">Flavoprotein</keyword>
<evidence type="ECO:0000256" key="21">
    <source>
        <dbReference type="ARBA" id="ARBA00029725"/>
    </source>
</evidence>
<evidence type="ECO:0000256" key="9">
    <source>
        <dbReference type="ARBA" id="ARBA00022553"/>
    </source>
</evidence>
<comment type="caution">
    <text evidence="44">The sequence shown here is derived from an EMBL/GenBank/DDBJ whole genome shotgun (WGS) entry which is preliminary data.</text>
</comment>
<evidence type="ECO:0000256" key="17">
    <source>
        <dbReference type="ARBA" id="ARBA00023002"/>
    </source>
</evidence>
<evidence type="ECO:0000256" key="34">
    <source>
        <dbReference type="ARBA" id="ARBA00047855"/>
    </source>
</evidence>
<evidence type="ECO:0000256" key="10">
    <source>
        <dbReference type="ARBA" id="ARBA00022630"/>
    </source>
</evidence>
<evidence type="ECO:0000256" key="31">
    <source>
        <dbReference type="ARBA" id="ARBA00047338"/>
    </source>
</evidence>
<comment type="catalytic activity">
    <reaction evidence="33">
        <text>heptan-2-one + NADPH + O2 + H(+) = pentyl acetate + NADP(+) + H2O</text>
        <dbReference type="Rhea" id="RHEA:54836"/>
        <dbReference type="ChEBI" id="CHEBI:5672"/>
        <dbReference type="ChEBI" id="CHEBI:15377"/>
        <dbReference type="ChEBI" id="CHEBI:15378"/>
        <dbReference type="ChEBI" id="CHEBI:15379"/>
        <dbReference type="ChEBI" id="CHEBI:57783"/>
        <dbReference type="ChEBI" id="CHEBI:58349"/>
        <dbReference type="ChEBI" id="CHEBI:87362"/>
    </reaction>
    <physiologicalReaction direction="left-to-right" evidence="33">
        <dbReference type="Rhea" id="RHEA:54837"/>
    </physiologicalReaction>
</comment>
<evidence type="ECO:0000256" key="3">
    <source>
        <dbReference type="ARBA" id="ARBA00004524"/>
    </source>
</evidence>
<keyword evidence="19" id="KW-0443">Lipid metabolism</keyword>
<evidence type="ECO:0000256" key="6">
    <source>
        <dbReference type="ARBA" id="ARBA00012850"/>
    </source>
</evidence>
<evidence type="ECO:0000256" key="41">
    <source>
        <dbReference type="ARBA" id="ARBA00048990"/>
    </source>
</evidence>
<evidence type="ECO:0000256" key="37">
    <source>
        <dbReference type="ARBA" id="ARBA00048041"/>
    </source>
</evidence>
<evidence type="ECO:0000256" key="39">
    <source>
        <dbReference type="ARBA" id="ARBA00048459"/>
    </source>
</evidence>
<keyword evidence="20" id="KW-0472">Membrane</keyword>
<comment type="catalytic activity">
    <reaction evidence="39">
        <text>octan-3-one + NADPH + O2 + H(+) = ethyl hexanoate + NADP(+) + H2O</text>
        <dbReference type="Rhea" id="RHEA:54856"/>
        <dbReference type="ChEBI" id="CHEBI:15377"/>
        <dbReference type="ChEBI" id="CHEBI:15378"/>
        <dbReference type="ChEBI" id="CHEBI:15379"/>
        <dbReference type="ChEBI" id="CHEBI:57783"/>
        <dbReference type="ChEBI" id="CHEBI:58349"/>
        <dbReference type="ChEBI" id="CHEBI:80946"/>
        <dbReference type="ChEBI" id="CHEBI:86055"/>
    </reaction>
    <physiologicalReaction direction="left-to-right" evidence="39">
        <dbReference type="Rhea" id="RHEA:54857"/>
    </physiologicalReaction>
</comment>
<dbReference type="EC" id="1.14.13.148" evidence="25"/>
<evidence type="ECO:0000313" key="45">
    <source>
        <dbReference type="Proteomes" id="UP000288716"/>
    </source>
</evidence>
<protein>
    <recommendedName>
        <fullName evidence="26">Flavin-containing monooxygenase 1</fullName>
        <ecNumber evidence="25">1.14.13.148</ecNumber>
        <ecNumber evidence="6">1.14.13.8</ecNumber>
        <ecNumber evidence="5">1.6.3.1</ecNumber>
    </recommendedName>
    <alternativeName>
        <fullName evidence="28">Dimethylaniline monooxygenase [N-oxide-forming] 1</fullName>
    </alternativeName>
    <alternativeName>
        <fullName evidence="24">Dimethylaniline monooxygenase [N-oxide-forming] 5</fullName>
    </alternativeName>
    <alternativeName>
        <fullName evidence="21">Dimethylaniline oxidase 1</fullName>
    </alternativeName>
    <alternativeName>
        <fullName evidence="22">Dimethylaniline oxidase 5</fullName>
    </alternativeName>
    <alternativeName>
        <fullName evidence="7">Flavin-containing monooxygenase 5</fullName>
    </alternativeName>
    <alternativeName>
        <fullName evidence="23">NADPH oxidase</fullName>
    </alternativeName>
    <alternativeName>
        <fullName evidence="27">Trimethylamine monooxygenase</fullName>
    </alternativeName>
</protein>
<organism evidence="44 45">
    <name type="scientific">Leptotrombidium deliense</name>
    <dbReference type="NCBI Taxonomy" id="299467"/>
    <lineage>
        <taxon>Eukaryota</taxon>
        <taxon>Metazoa</taxon>
        <taxon>Ecdysozoa</taxon>
        <taxon>Arthropoda</taxon>
        <taxon>Chelicerata</taxon>
        <taxon>Arachnida</taxon>
        <taxon>Acari</taxon>
        <taxon>Acariformes</taxon>
        <taxon>Trombidiformes</taxon>
        <taxon>Prostigmata</taxon>
        <taxon>Anystina</taxon>
        <taxon>Parasitengona</taxon>
        <taxon>Trombiculoidea</taxon>
        <taxon>Trombiculidae</taxon>
        <taxon>Leptotrombidium</taxon>
    </lineage>
</organism>
<evidence type="ECO:0000256" key="8">
    <source>
        <dbReference type="ARBA" id="ARBA00022481"/>
    </source>
</evidence>
<comment type="catalytic activity">
    <reaction evidence="40">
        <text>(2E)-geranial + NADPH + O2 + H(+) = (1E)-2,6-dimethylhepta-1,5-dien-1-yl formate + NADP(+) + H2O</text>
        <dbReference type="Rhea" id="RHEA:54860"/>
        <dbReference type="ChEBI" id="CHEBI:15377"/>
        <dbReference type="ChEBI" id="CHEBI:15378"/>
        <dbReference type="ChEBI" id="CHEBI:15379"/>
        <dbReference type="ChEBI" id="CHEBI:16980"/>
        <dbReference type="ChEBI" id="CHEBI:57783"/>
        <dbReference type="ChEBI" id="CHEBI:58349"/>
        <dbReference type="ChEBI" id="CHEBI:138375"/>
    </reaction>
    <physiologicalReaction direction="left-to-right" evidence="40">
        <dbReference type="Rhea" id="RHEA:54861"/>
    </physiologicalReaction>
</comment>
<dbReference type="GO" id="GO:0016174">
    <property type="term" value="F:NAD(P)H oxidase H2O2-forming activity"/>
    <property type="evidence" value="ECO:0007669"/>
    <property type="project" value="UniProtKB-EC"/>
</dbReference>
<sequence length="581" mass="65536">MSKIICVIGAGASGLTAIKQCVEEGFNVICYERTDDLGGLWRYREDVTNGSASTAKTTTLNTSKEMSAFSDFPPDKHAPNYMNNRKMCHYLETYADRFDLRKYIRFNHEVISVVYNDDYEESGKWKVTTVNRQQHNTHEQVFDGVLVCIGHQMKPIFPIFPGQQKFKGKIMHSHEYKTWEGFEDKNVVIVGIGASGGDIATELSRVANDVYVSTRSGTWVIRRVWRHGMPLDVQMVRRIVNYVMSILPVSISNNILEFILNSYFNHYLYGLNPKHRVLSTHPTINDVIANCIISGTVLMRQNIKEFTENGVIFEGSEEETECDIVVFATGYEISFPFLDASIVSVVQNKIEMFKNVFLPKLKHPHTLGFICLVQANGPVFPISEMQARWFAKLMSGKVKLPSKEKMLKSIEDETKARKARFYDSPRNTLEINFIDYMDEIASFIGVKPNLWKLMVADPSLWYALVFGPSLPYQYRLKGPNKWSGARDAILGEIKTAKIVIVAANMSKVICVIGAGASGLTATKQCLDEGFSVTCYEKTDDLGGLWRYREGVINGVSSVAKTTILNTSKEVSAFSDFPPDKH</sequence>
<dbReference type="EMBL" id="NCKV01005386">
    <property type="protein sequence ID" value="RWS24096.1"/>
    <property type="molecule type" value="Genomic_DNA"/>
</dbReference>
<keyword evidence="13" id="KW-0274">FAD</keyword>
<evidence type="ECO:0000256" key="19">
    <source>
        <dbReference type="ARBA" id="ARBA00023098"/>
    </source>
</evidence>
<gene>
    <name evidence="44" type="ORF">B4U80_02370</name>
</gene>
<keyword evidence="11" id="KW-0812">Transmembrane</keyword>
<keyword evidence="45" id="KW-1185">Reference proteome</keyword>
<evidence type="ECO:0000256" key="20">
    <source>
        <dbReference type="ARBA" id="ARBA00023136"/>
    </source>
</evidence>
<dbReference type="InterPro" id="IPR002257">
    <property type="entry name" value="Flavin_mOase_5"/>
</dbReference>
<dbReference type="InterPro" id="IPR050346">
    <property type="entry name" value="FMO-like"/>
</dbReference>
<feature type="non-terminal residue" evidence="44">
    <location>
        <position position="581"/>
    </location>
</feature>
<evidence type="ECO:0000256" key="16">
    <source>
        <dbReference type="ARBA" id="ARBA00022989"/>
    </source>
</evidence>
<evidence type="ECO:0000313" key="44">
    <source>
        <dbReference type="EMBL" id="RWS24096.1"/>
    </source>
</evidence>
<evidence type="ECO:0000256" key="25">
    <source>
        <dbReference type="ARBA" id="ARBA00034528"/>
    </source>
</evidence>
<evidence type="ECO:0000256" key="33">
    <source>
        <dbReference type="ARBA" id="ARBA00047574"/>
    </source>
</evidence>
<dbReference type="AlphaFoldDB" id="A0A443S949"/>
<comment type="similarity">
    <text evidence="4">Belongs to the FMO family.</text>
</comment>
<comment type="catalytic activity">
    <reaction evidence="38">
        <text>trimethylamine + NADPH + O2 = trimethylamine N-oxide + NADP(+) + H2O</text>
        <dbReference type="Rhea" id="RHEA:31979"/>
        <dbReference type="ChEBI" id="CHEBI:15377"/>
        <dbReference type="ChEBI" id="CHEBI:15379"/>
        <dbReference type="ChEBI" id="CHEBI:15724"/>
        <dbReference type="ChEBI" id="CHEBI:57783"/>
        <dbReference type="ChEBI" id="CHEBI:58349"/>
        <dbReference type="ChEBI" id="CHEBI:58389"/>
        <dbReference type="EC" id="1.14.13.148"/>
    </reaction>
    <physiologicalReaction direction="left-to-right" evidence="38">
        <dbReference type="Rhea" id="RHEA:31980"/>
    </physiologicalReaction>
</comment>
<evidence type="ECO:0000256" key="5">
    <source>
        <dbReference type="ARBA" id="ARBA00012698"/>
    </source>
</evidence>
<dbReference type="Proteomes" id="UP000288716">
    <property type="component" value="Unassembled WGS sequence"/>
</dbReference>
<evidence type="ECO:0000256" key="15">
    <source>
        <dbReference type="ARBA" id="ARBA00022857"/>
    </source>
</evidence>
<dbReference type="GO" id="GO:0006629">
    <property type="term" value="P:lipid metabolic process"/>
    <property type="evidence" value="ECO:0007669"/>
    <property type="project" value="UniProtKB-KW"/>
</dbReference>
<evidence type="ECO:0000256" key="32">
    <source>
        <dbReference type="ARBA" id="ARBA00047426"/>
    </source>
</evidence>
<evidence type="ECO:0000256" key="11">
    <source>
        <dbReference type="ARBA" id="ARBA00022692"/>
    </source>
</evidence>
<evidence type="ECO:0000256" key="22">
    <source>
        <dbReference type="ARBA" id="ARBA00029728"/>
    </source>
</evidence>
<evidence type="ECO:0000256" key="43">
    <source>
        <dbReference type="ARBA" id="ARBA00049475"/>
    </source>
</evidence>
<dbReference type="SUPFAM" id="SSF51905">
    <property type="entry name" value="FAD/NAD(P)-binding domain"/>
    <property type="match status" value="3"/>
</dbReference>
<comment type="catalytic activity">
    <reaction evidence="36">
        <text>hexan-3-one + NADPH + O2 + H(+) = ethyl butanoate + NADP(+) + H2O</text>
        <dbReference type="Rhea" id="RHEA:54844"/>
        <dbReference type="ChEBI" id="CHEBI:15377"/>
        <dbReference type="ChEBI" id="CHEBI:15378"/>
        <dbReference type="ChEBI" id="CHEBI:15379"/>
        <dbReference type="ChEBI" id="CHEBI:57783"/>
        <dbReference type="ChEBI" id="CHEBI:58349"/>
        <dbReference type="ChEBI" id="CHEBI:88764"/>
        <dbReference type="ChEBI" id="CHEBI:89891"/>
    </reaction>
    <physiologicalReaction direction="left-to-right" evidence="36">
        <dbReference type="Rhea" id="RHEA:54845"/>
    </physiologicalReaction>
</comment>
<keyword evidence="8" id="KW-0488">Methylation</keyword>
<evidence type="ECO:0000256" key="38">
    <source>
        <dbReference type="ARBA" id="ARBA00048088"/>
    </source>
</evidence>
<evidence type="ECO:0000256" key="7">
    <source>
        <dbReference type="ARBA" id="ARBA00019213"/>
    </source>
</evidence>
<dbReference type="OrthoDB" id="66881at2759"/>
<dbReference type="STRING" id="299467.A0A443S949"/>
<keyword evidence="15" id="KW-0521">NADP</keyword>
<name>A0A443S949_9ACAR</name>
<evidence type="ECO:0000256" key="18">
    <source>
        <dbReference type="ARBA" id="ARBA00023033"/>
    </source>
</evidence>
<proteinExistence type="inferred from homology"/>
<evidence type="ECO:0000256" key="13">
    <source>
        <dbReference type="ARBA" id="ARBA00022827"/>
    </source>
</evidence>
<keyword evidence="12" id="KW-0256">Endoplasmic reticulum</keyword>
<dbReference type="EC" id="1.6.3.1" evidence="5"/>
<comment type="catalytic activity">
    <reaction evidence="31">
        <text>hypotaurine + NADH + O2 + H(+) = taurine + NAD(+) + H2O</text>
        <dbReference type="Rhea" id="RHEA:74111"/>
        <dbReference type="ChEBI" id="CHEBI:15377"/>
        <dbReference type="ChEBI" id="CHEBI:15378"/>
        <dbReference type="ChEBI" id="CHEBI:15379"/>
        <dbReference type="ChEBI" id="CHEBI:57540"/>
        <dbReference type="ChEBI" id="CHEBI:57853"/>
        <dbReference type="ChEBI" id="CHEBI:57945"/>
        <dbReference type="ChEBI" id="CHEBI:507393"/>
        <dbReference type="EC" id="1.14.13.8"/>
    </reaction>
    <physiologicalReaction direction="left-to-right" evidence="31">
        <dbReference type="Rhea" id="RHEA:74112"/>
    </physiologicalReaction>
</comment>
<dbReference type="EC" id="1.14.13.8" evidence="6"/>
<accession>A0A443S949</accession>
<comment type="function">
    <text evidence="29">Acts as a Baeyer-Villiger monooxygenase on a broad range of substrates. Catalyzes the insertion of an oxygen atom into a carbon-carbon bond adjacent to a carbonyl, which converts ketones to esters. Active on diverse carbonyl compounds, whereas soft nucleophiles are mostly non- or poorly reactive. In contrast with other forms of FMO it is non- or poorly active on 'classical' substrates such as drugs, pesticides, and dietary components containing soft nucleophilic heteroatoms. Able to oxidize drug molecules bearing a carbonyl group on an aliphatic chain, such as nabumetone and pentoxifylline. Also, in the absence of substrates, shows slow but yet significant NADPH oxidase activity. Acts as a positive modulator of cholesterol biosynthesis as well as glucose homeostasis, promoting metabolic aging via pleiotropic effects.</text>
</comment>
<dbReference type="InterPro" id="IPR000960">
    <property type="entry name" value="Flavin_mOase"/>
</dbReference>
<comment type="catalytic activity">
    <reaction evidence="37">
        <text>hypotaurine + NADPH + O2 + H(+) = taurine + NADP(+) + H2O</text>
        <dbReference type="Rhea" id="RHEA:69819"/>
        <dbReference type="ChEBI" id="CHEBI:15377"/>
        <dbReference type="ChEBI" id="CHEBI:15378"/>
        <dbReference type="ChEBI" id="CHEBI:15379"/>
        <dbReference type="ChEBI" id="CHEBI:57783"/>
        <dbReference type="ChEBI" id="CHEBI:57853"/>
        <dbReference type="ChEBI" id="CHEBI:58349"/>
        <dbReference type="ChEBI" id="CHEBI:507393"/>
        <dbReference type="EC" id="1.14.13.8"/>
    </reaction>
    <physiologicalReaction direction="left-to-right" evidence="37">
        <dbReference type="Rhea" id="RHEA:69820"/>
    </physiologicalReaction>
</comment>
<dbReference type="GO" id="GO:0050660">
    <property type="term" value="F:flavin adenine dinucleotide binding"/>
    <property type="evidence" value="ECO:0007669"/>
    <property type="project" value="InterPro"/>
</dbReference>
<dbReference type="PANTHER" id="PTHR23023">
    <property type="entry name" value="DIMETHYLANILINE MONOOXYGENASE"/>
    <property type="match status" value="1"/>
</dbReference>
<evidence type="ECO:0000256" key="36">
    <source>
        <dbReference type="ARBA" id="ARBA00047977"/>
    </source>
</evidence>
<dbReference type="PIRSF" id="PIRSF000332">
    <property type="entry name" value="FMO"/>
    <property type="match status" value="1"/>
</dbReference>
<dbReference type="Pfam" id="PF00743">
    <property type="entry name" value="FMO-like"/>
    <property type="match status" value="2"/>
</dbReference>
<keyword evidence="17" id="KW-0560">Oxidoreductase</keyword>
<dbReference type="PRINTS" id="PR01125">
    <property type="entry name" value="FMOXYGENASE5"/>
</dbReference>
<evidence type="ECO:0000256" key="12">
    <source>
        <dbReference type="ARBA" id="ARBA00022824"/>
    </source>
</evidence>